<sequence length="61" mass="6660">MNIKVVFAGGQEVEGTVEVVPTPETKAFYVRHLGNGARELIFTAPGMRIVELGGEKQCKKK</sequence>
<dbReference type="EMBL" id="BARU01034425">
    <property type="protein sequence ID" value="GAH63645.1"/>
    <property type="molecule type" value="Genomic_DNA"/>
</dbReference>
<protein>
    <submittedName>
        <fullName evidence="1">Uncharacterized protein</fullName>
    </submittedName>
</protein>
<evidence type="ECO:0000313" key="1">
    <source>
        <dbReference type="EMBL" id="GAH63645.1"/>
    </source>
</evidence>
<organism evidence="1">
    <name type="scientific">marine sediment metagenome</name>
    <dbReference type="NCBI Taxonomy" id="412755"/>
    <lineage>
        <taxon>unclassified sequences</taxon>
        <taxon>metagenomes</taxon>
        <taxon>ecological metagenomes</taxon>
    </lineage>
</organism>
<comment type="caution">
    <text evidence="1">The sequence shown here is derived from an EMBL/GenBank/DDBJ whole genome shotgun (WGS) entry which is preliminary data.</text>
</comment>
<name>X1I2V7_9ZZZZ</name>
<accession>X1I2V7</accession>
<dbReference type="AlphaFoldDB" id="X1I2V7"/>
<reference evidence="1" key="1">
    <citation type="journal article" date="2014" name="Front. Microbiol.">
        <title>High frequency of phylogenetically diverse reductive dehalogenase-homologous genes in deep subseafloor sedimentary metagenomes.</title>
        <authorList>
            <person name="Kawai M."/>
            <person name="Futagami T."/>
            <person name="Toyoda A."/>
            <person name="Takaki Y."/>
            <person name="Nishi S."/>
            <person name="Hori S."/>
            <person name="Arai W."/>
            <person name="Tsubouchi T."/>
            <person name="Morono Y."/>
            <person name="Uchiyama I."/>
            <person name="Ito T."/>
            <person name="Fujiyama A."/>
            <person name="Inagaki F."/>
            <person name="Takami H."/>
        </authorList>
    </citation>
    <scope>NUCLEOTIDE SEQUENCE</scope>
    <source>
        <strain evidence="1">Expedition CK06-06</strain>
    </source>
</reference>
<proteinExistence type="predicted"/>
<gene>
    <name evidence="1" type="ORF">S03H2_54045</name>
</gene>